<feature type="region of interest" description="Disordered" evidence="1">
    <location>
        <begin position="1"/>
        <end position="32"/>
    </location>
</feature>
<dbReference type="EMBL" id="CADCWD010000033">
    <property type="protein sequence ID" value="CAA9528888.1"/>
    <property type="molecule type" value="Genomic_DNA"/>
</dbReference>
<reference evidence="2" key="1">
    <citation type="submission" date="2020-02" db="EMBL/GenBank/DDBJ databases">
        <authorList>
            <person name="Meier V. D."/>
        </authorList>
    </citation>
    <scope>NUCLEOTIDE SEQUENCE</scope>
    <source>
        <strain evidence="2">AVDCRST_MAG23</strain>
    </source>
</reference>
<protein>
    <submittedName>
        <fullName evidence="2">Uncharacterized protein</fullName>
    </submittedName>
</protein>
<feature type="compositionally biased region" description="Basic and acidic residues" evidence="1">
    <location>
        <begin position="1"/>
        <end position="11"/>
    </location>
</feature>
<sequence>GERRDKSDIGGRRFSAFGGTAGPARPRHPGRDGSAECFRALWYPFAPGALSQRRTASVRAARRGSRAWRLCGPARHAVRQADDDRPRVPALRAVRGLHLLHSAPRRRHRRPPDWAARGGRHRACAYARRLCRADLASFLPRRAAVDRAGKRLRDGQSQGADRQPLRRHRRGTASRLRARPCRDQFRSLRWPSRLRKPCRSFGMVGRFRRPCGRRGCGARPLRIGMATAAAGRPRGRRSRAGGAGRSRRRHGVDRDHRAQHSLFRHLQSDVQHPRHLGPRCRRPRCRLRASGALAPWTGRLVRHCRRARRLLALEAAGAARDGTACAAQAGHRLHVARSGFPLSDARRRNGRSGQGEPLLVRALFPAGRGRSALHLLDHARAHLQARAGSIAIADHGQLCAERVCGQPHRRLDRRLLRNDAGALLLEPACRLRRARRAPASAVQAERVGPPAGL</sequence>
<accession>A0A6J4TRJ3</accession>
<gene>
    <name evidence="2" type="ORF">AVDCRST_MAG23-873</name>
</gene>
<evidence type="ECO:0000313" key="2">
    <source>
        <dbReference type="EMBL" id="CAA9528888.1"/>
    </source>
</evidence>
<feature type="region of interest" description="Disordered" evidence="1">
    <location>
        <begin position="229"/>
        <end position="255"/>
    </location>
</feature>
<feature type="compositionally biased region" description="Basic residues" evidence="1">
    <location>
        <begin position="233"/>
        <end position="251"/>
    </location>
</feature>
<proteinExistence type="predicted"/>
<organism evidence="2">
    <name type="scientific">uncultured Sphingosinicella sp</name>
    <dbReference type="NCBI Taxonomy" id="478748"/>
    <lineage>
        <taxon>Bacteria</taxon>
        <taxon>Pseudomonadati</taxon>
        <taxon>Pseudomonadota</taxon>
        <taxon>Alphaproteobacteria</taxon>
        <taxon>Sphingomonadales</taxon>
        <taxon>Sphingosinicellaceae</taxon>
        <taxon>Sphingosinicella</taxon>
        <taxon>environmental samples</taxon>
    </lineage>
</organism>
<feature type="non-terminal residue" evidence="2">
    <location>
        <position position="1"/>
    </location>
</feature>
<feature type="compositionally biased region" description="Basic residues" evidence="1">
    <location>
        <begin position="165"/>
        <end position="176"/>
    </location>
</feature>
<name>A0A6J4TRJ3_9SPHN</name>
<feature type="non-terminal residue" evidence="2">
    <location>
        <position position="453"/>
    </location>
</feature>
<dbReference type="AlphaFoldDB" id="A0A6J4TRJ3"/>
<evidence type="ECO:0000256" key="1">
    <source>
        <dbReference type="SAM" id="MobiDB-lite"/>
    </source>
</evidence>
<feature type="region of interest" description="Disordered" evidence="1">
    <location>
        <begin position="148"/>
        <end position="176"/>
    </location>
</feature>